<dbReference type="AlphaFoldDB" id="A0A133VDV2"/>
<proteinExistence type="predicted"/>
<reference evidence="2 3" key="1">
    <citation type="journal article" date="2016" name="Sci. Rep.">
        <title>Metabolic traits of an uncultured archaeal lineage -MSBL1- from brine pools of the Red Sea.</title>
        <authorList>
            <person name="Mwirichia R."/>
            <person name="Alam I."/>
            <person name="Rashid M."/>
            <person name="Vinu M."/>
            <person name="Ba-Alawi W."/>
            <person name="Anthony Kamau A."/>
            <person name="Kamanda Ngugi D."/>
            <person name="Goker M."/>
            <person name="Klenk H.P."/>
            <person name="Bajic V."/>
            <person name="Stingl U."/>
        </authorList>
    </citation>
    <scope>NUCLEOTIDE SEQUENCE [LARGE SCALE GENOMIC DNA]</scope>
    <source>
        <strain evidence="2">SCGC-AAA261O19</strain>
    </source>
</reference>
<feature type="transmembrane region" description="Helical" evidence="1">
    <location>
        <begin position="91"/>
        <end position="117"/>
    </location>
</feature>
<accession>A0A133VDV2</accession>
<organism evidence="2 3">
    <name type="scientific">candidate division MSBL1 archaeon SCGC-AAA261O19</name>
    <dbReference type="NCBI Taxonomy" id="1698277"/>
    <lineage>
        <taxon>Archaea</taxon>
        <taxon>Methanobacteriati</taxon>
        <taxon>Methanobacteriota</taxon>
        <taxon>candidate division MSBL1</taxon>
    </lineage>
</organism>
<gene>
    <name evidence="2" type="ORF">AKJ48_02110</name>
</gene>
<comment type="caution">
    <text evidence="2">The sequence shown here is derived from an EMBL/GenBank/DDBJ whole genome shotgun (WGS) entry which is preliminary data.</text>
</comment>
<feature type="transmembrane region" description="Helical" evidence="1">
    <location>
        <begin position="58"/>
        <end position="79"/>
    </location>
</feature>
<keyword evidence="1" id="KW-0812">Transmembrane</keyword>
<dbReference type="Proteomes" id="UP000070076">
    <property type="component" value="Unassembled WGS sequence"/>
</dbReference>
<keyword evidence="1" id="KW-0472">Membrane</keyword>
<dbReference type="EMBL" id="LHYB01000022">
    <property type="protein sequence ID" value="KXB04574.1"/>
    <property type="molecule type" value="Genomic_DNA"/>
</dbReference>
<evidence type="ECO:0000313" key="3">
    <source>
        <dbReference type="Proteomes" id="UP000070076"/>
    </source>
</evidence>
<sequence>MDWLAVLMPGEFLARRYDPSYLKFAMKAKNRGTIAKIAAIMEYAFVVMVGLISGIFSFYWPILVLLVAYPFVVIGEPWVWRKYYGEIAEGVGVTGAFLANLDMLYLFTIGYLVGALIL</sequence>
<keyword evidence="3" id="KW-1185">Reference proteome</keyword>
<evidence type="ECO:0000256" key="1">
    <source>
        <dbReference type="SAM" id="Phobius"/>
    </source>
</evidence>
<feature type="transmembrane region" description="Helical" evidence="1">
    <location>
        <begin position="33"/>
        <end position="52"/>
    </location>
</feature>
<protein>
    <submittedName>
        <fullName evidence="2">Uncharacterized protein</fullName>
    </submittedName>
</protein>
<evidence type="ECO:0000313" key="2">
    <source>
        <dbReference type="EMBL" id="KXB04574.1"/>
    </source>
</evidence>
<name>A0A133VDV2_9EURY</name>
<keyword evidence="1" id="KW-1133">Transmembrane helix</keyword>